<evidence type="ECO:0000256" key="1">
    <source>
        <dbReference type="ARBA" id="ARBA00093462"/>
    </source>
</evidence>
<evidence type="ECO:0000313" key="4">
    <source>
        <dbReference type="EMBL" id="QTX02820.1"/>
    </source>
</evidence>
<dbReference type="Gene3D" id="1.10.10.630">
    <property type="entry name" value="DnaD domain-like"/>
    <property type="match status" value="1"/>
</dbReference>
<name>A0A975FI57_LOWBP</name>
<dbReference type="RefSeq" id="WP_210954865.1">
    <property type="nucleotide sequence ID" value="NZ_CP054393.1"/>
</dbReference>
<dbReference type="InterPro" id="IPR036388">
    <property type="entry name" value="WH-like_DNA-bd_sf"/>
</dbReference>
<feature type="domain" description="DnaB/C C-terminal" evidence="2">
    <location>
        <begin position="124"/>
        <end position="180"/>
    </location>
</feature>
<dbReference type="Gene3D" id="1.10.10.10">
    <property type="entry name" value="Winged helix-like DNA-binding domain superfamily/Winged helix DNA-binding domain"/>
    <property type="match status" value="1"/>
</dbReference>
<dbReference type="Pfam" id="PF07261">
    <property type="entry name" value="DnaB_2"/>
    <property type="match status" value="1"/>
</dbReference>
<dbReference type="InterPro" id="IPR034829">
    <property type="entry name" value="DnaD-like_sf"/>
</dbReference>
<organism evidence="4 5">
    <name type="scientific">Loofah witches'-broom phytoplasma</name>
    <dbReference type="NCBI Taxonomy" id="35773"/>
    <lineage>
        <taxon>Bacteria</taxon>
        <taxon>Bacillati</taxon>
        <taxon>Mycoplasmatota</taxon>
        <taxon>Mollicutes</taxon>
        <taxon>Acholeplasmatales</taxon>
        <taxon>Acholeplasmataceae</taxon>
        <taxon>Candidatus Phytoplasma</taxon>
        <taxon>16SrVIII (Loofah witches'-broom group)</taxon>
    </lineage>
</organism>
<dbReference type="AlphaFoldDB" id="A0A975FI57"/>
<proteinExistence type="inferred from homology"/>
<dbReference type="InterPro" id="IPR006343">
    <property type="entry name" value="DnaB/C_C"/>
</dbReference>
<comment type="similarity">
    <text evidence="1">Belongs to the DnaB/DnaD family.</text>
</comment>
<dbReference type="KEGG" id="pluf:LFWB_2500"/>
<dbReference type="InterPro" id="IPR036390">
    <property type="entry name" value="WH_DNA-bd_sf"/>
</dbReference>
<sequence length="204" mass="24632">MFKNLYEQNYLNIEKILINKYKNLDLTLQELIILLFLFNSYENKNFSSLFLAEKTNLSKNEVENILEKLLKKNFFSLSEDKKNNKIIEIFDLDNTFIKLEQLYLEIDKKEKTKKNKTYITETIDEIEKLKGENLTPYELEIIKNWYLDNNFQHNDIIQTIHQASLNQKKSIHYIERILNHKKNVQIEKDDKADQILHKIFNKIK</sequence>
<accession>A0A975FI57</accession>
<dbReference type="InterPro" id="IPR053843">
    <property type="entry name" value="DnaD_N"/>
</dbReference>
<evidence type="ECO:0000259" key="2">
    <source>
        <dbReference type="Pfam" id="PF07261"/>
    </source>
</evidence>
<dbReference type="Pfam" id="PF21984">
    <property type="entry name" value="DnaD_N"/>
    <property type="match status" value="1"/>
</dbReference>
<gene>
    <name evidence="4" type="primary">dnaD</name>
    <name evidence="4" type="ORF">LFWB_2500</name>
</gene>
<dbReference type="EMBL" id="CP054393">
    <property type="protein sequence ID" value="QTX02820.1"/>
    <property type="molecule type" value="Genomic_DNA"/>
</dbReference>
<reference evidence="4" key="1">
    <citation type="submission" date="2020-06" db="EMBL/GenBank/DDBJ databases">
        <title>Complete genome sequence of Candidatus Phytoplasma luffae NCHU2019.</title>
        <authorList>
            <person name="Cho S.-T."/>
            <person name="Tan C.-M."/>
            <person name="Li J.-R."/>
            <person name="Chien Y.-Y."/>
            <person name="Chiu Y.-C."/>
            <person name="Yang J.-Y."/>
            <person name="Kuo C.-H."/>
        </authorList>
    </citation>
    <scope>NUCLEOTIDE SEQUENCE</scope>
    <source>
        <strain evidence="4">NCHU2019</strain>
    </source>
</reference>
<dbReference type="SUPFAM" id="SSF46785">
    <property type="entry name" value="Winged helix' DNA-binding domain"/>
    <property type="match status" value="1"/>
</dbReference>
<protein>
    <submittedName>
        <fullName evidence="4">DNA replication protein</fullName>
    </submittedName>
</protein>
<evidence type="ECO:0000259" key="3">
    <source>
        <dbReference type="Pfam" id="PF21984"/>
    </source>
</evidence>
<dbReference type="Proteomes" id="UP000672038">
    <property type="component" value="Chromosome"/>
</dbReference>
<keyword evidence="5" id="KW-1185">Reference proteome</keyword>
<dbReference type="SUPFAM" id="SSF158499">
    <property type="entry name" value="DnaD domain-like"/>
    <property type="match status" value="1"/>
</dbReference>
<evidence type="ECO:0000313" key="5">
    <source>
        <dbReference type="Proteomes" id="UP000672038"/>
    </source>
</evidence>
<feature type="domain" description="DnaD N-terminal" evidence="3">
    <location>
        <begin position="13"/>
        <end position="109"/>
    </location>
</feature>